<dbReference type="InterPro" id="IPR029063">
    <property type="entry name" value="SAM-dependent_MTases_sf"/>
</dbReference>
<dbReference type="PANTHER" id="PTHR10920:SF12">
    <property type="entry name" value="TRNA (CYTIDINE(32)_GUANOSINE(34)-2'-O)-METHYLTRANSFERASE-RELATED"/>
    <property type="match status" value="1"/>
</dbReference>
<dbReference type="GO" id="GO:0005737">
    <property type="term" value="C:cytoplasm"/>
    <property type="evidence" value="ECO:0007669"/>
    <property type="project" value="TreeGrafter"/>
</dbReference>
<comment type="caution">
    <text evidence="7">The sequence shown here is derived from an EMBL/GenBank/DDBJ whole genome shotgun (WGS) entry which is preliminary data.</text>
</comment>
<evidence type="ECO:0000256" key="1">
    <source>
        <dbReference type="ARBA" id="ARBA00022490"/>
    </source>
</evidence>
<evidence type="ECO:0000313" key="7">
    <source>
        <dbReference type="EMBL" id="CCI42727.1"/>
    </source>
</evidence>
<dbReference type="GO" id="GO:0008175">
    <property type="term" value="F:tRNA methyltransferase activity"/>
    <property type="evidence" value="ECO:0007669"/>
    <property type="project" value="TreeGrafter"/>
</dbReference>
<accession>A0A024G8R9</accession>
<evidence type="ECO:0000259" key="6">
    <source>
        <dbReference type="Pfam" id="PF01728"/>
    </source>
</evidence>
<feature type="domain" description="Ribosomal RNA methyltransferase FtsJ" evidence="6">
    <location>
        <begin position="23"/>
        <end position="215"/>
    </location>
</feature>
<dbReference type="OrthoDB" id="289250at2759"/>
<dbReference type="InterPro" id="IPR050082">
    <property type="entry name" value="RNA_methyltr_RlmE"/>
</dbReference>
<dbReference type="GO" id="GO:0006364">
    <property type="term" value="P:rRNA processing"/>
    <property type="evidence" value="ECO:0007669"/>
    <property type="project" value="UniProtKB-KW"/>
</dbReference>
<dbReference type="InterPro" id="IPR015507">
    <property type="entry name" value="rRNA-MeTfrase_E"/>
</dbReference>
<dbReference type="Gene3D" id="3.40.50.150">
    <property type="entry name" value="Vaccinia Virus protein VP39"/>
    <property type="match status" value="1"/>
</dbReference>
<dbReference type="FunFam" id="3.40.50.150:FF:000220">
    <property type="entry name" value="CAMK protein kinase"/>
    <property type="match status" value="1"/>
</dbReference>
<dbReference type="AlphaFoldDB" id="A0A024G8R9"/>
<dbReference type="Proteomes" id="UP000053237">
    <property type="component" value="Unassembled WGS sequence"/>
</dbReference>
<dbReference type="STRING" id="65357.A0A024G8R9"/>
<keyword evidence="2" id="KW-0698">rRNA processing</keyword>
<dbReference type="HAMAP" id="MF_01547">
    <property type="entry name" value="RNA_methyltr_E"/>
    <property type="match status" value="1"/>
</dbReference>
<dbReference type="InterPro" id="IPR002877">
    <property type="entry name" value="RNA_MeTrfase_FtsJ_dom"/>
</dbReference>
<dbReference type="FunCoup" id="A0A024G8R9">
    <property type="interactions" value="700"/>
</dbReference>
<dbReference type="GO" id="GO:0030488">
    <property type="term" value="P:tRNA methylation"/>
    <property type="evidence" value="ECO:0007669"/>
    <property type="project" value="TreeGrafter"/>
</dbReference>
<keyword evidence="1" id="KW-0963">Cytoplasm</keyword>
<organism evidence="7 8">
    <name type="scientific">Albugo candida</name>
    <dbReference type="NCBI Taxonomy" id="65357"/>
    <lineage>
        <taxon>Eukaryota</taxon>
        <taxon>Sar</taxon>
        <taxon>Stramenopiles</taxon>
        <taxon>Oomycota</taxon>
        <taxon>Peronosporomycetes</taxon>
        <taxon>Albuginales</taxon>
        <taxon>Albuginaceae</taxon>
        <taxon>Albugo</taxon>
    </lineage>
</organism>
<evidence type="ECO:0000256" key="5">
    <source>
        <dbReference type="ARBA" id="ARBA00022691"/>
    </source>
</evidence>
<keyword evidence="4" id="KW-0808">Transferase</keyword>
<dbReference type="GO" id="GO:0002181">
    <property type="term" value="P:cytoplasmic translation"/>
    <property type="evidence" value="ECO:0007669"/>
    <property type="project" value="TreeGrafter"/>
</dbReference>
<keyword evidence="8" id="KW-1185">Reference proteome</keyword>
<dbReference type="SUPFAM" id="SSF53335">
    <property type="entry name" value="S-adenosyl-L-methionine-dependent methyltransferases"/>
    <property type="match status" value="1"/>
</dbReference>
<dbReference type="EMBL" id="CAIX01000038">
    <property type="protein sequence ID" value="CCI42727.1"/>
    <property type="molecule type" value="Genomic_DNA"/>
</dbReference>
<sequence length="264" mass="29248">MSVRNSAAADCDVYYRRAKEFGFRARSAFKLLQLDDQFDLFCGVQRAVDLCAAPGSWSQVLSQKLYSEQELLNWKQNHDADNESLKIVSVDLQEIAPIPGVKLIQGDITSEKTVTEIACHFRGKKAQIVVCDGAPDVTGMHDVDEFLQAELLHAAFHVAAHVLEDGGTFVAKIFDCKQYELLASQFALFFADVSRFKPESSRIQSNEAFIIGQHFCLPDTYKASISPYSSAGSNSAKHENFDPILVPYMASGDLSGYDALQKFS</sequence>
<keyword evidence="3" id="KW-0489">Methyltransferase</keyword>
<keyword evidence="5" id="KW-0949">S-adenosyl-L-methionine</keyword>
<dbReference type="PANTHER" id="PTHR10920">
    <property type="entry name" value="RIBOSOMAL RNA METHYLTRANSFERASE"/>
    <property type="match status" value="1"/>
</dbReference>
<protein>
    <recommendedName>
        <fullName evidence="6">Ribosomal RNA methyltransferase FtsJ domain-containing protein</fullName>
    </recommendedName>
</protein>
<proteinExistence type="inferred from homology"/>
<dbReference type="InParanoid" id="A0A024G8R9"/>
<name>A0A024G8R9_9STRA</name>
<dbReference type="Pfam" id="PF01728">
    <property type="entry name" value="FtsJ"/>
    <property type="match status" value="1"/>
</dbReference>
<reference evidence="7 8" key="1">
    <citation type="submission" date="2012-05" db="EMBL/GenBank/DDBJ databases">
        <title>Recombination and specialization in a pathogen metapopulation.</title>
        <authorList>
            <person name="Gardiner A."/>
            <person name="Kemen E."/>
            <person name="Schultz-Larsen T."/>
            <person name="MacLean D."/>
            <person name="Van Oosterhout C."/>
            <person name="Jones J.D.G."/>
        </authorList>
    </citation>
    <scope>NUCLEOTIDE SEQUENCE [LARGE SCALE GENOMIC DNA]</scope>
    <source>
        <strain evidence="7 8">Ac Nc2</strain>
    </source>
</reference>
<gene>
    <name evidence="7" type="ORF">BN9_035110</name>
</gene>
<evidence type="ECO:0000256" key="2">
    <source>
        <dbReference type="ARBA" id="ARBA00022552"/>
    </source>
</evidence>
<evidence type="ECO:0000256" key="3">
    <source>
        <dbReference type="ARBA" id="ARBA00022603"/>
    </source>
</evidence>
<evidence type="ECO:0000313" key="8">
    <source>
        <dbReference type="Proteomes" id="UP000053237"/>
    </source>
</evidence>
<evidence type="ECO:0000256" key="4">
    <source>
        <dbReference type="ARBA" id="ARBA00022679"/>
    </source>
</evidence>